<gene>
    <name evidence="3" type="ORF">ACFSKQ_04800</name>
</gene>
<evidence type="ECO:0000313" key="4">
    <source>
        <dbReference type="Proteomes" id="UP001597371"/>
    </source>
</evidence>
<dbReference type="InterPro" id="IPR028087">
    <property type="entry name" value="Tad_N"/>
</dbReference>
<keyword evidence="1" id="KW-1133">Transmembrane helix</keyword>
<proteinExistence type="predicted"/>
<evidence type="ECO:0000256" key="1">
    <source>
        <dbReference type="SAM" id="Phobius"/>
    </source>
</evidence>
<keyword evidence="1" id="KW-0472">Membrane</keyword>
<feature type="transmembrane region" description="Helical" evidence="1">
    <location>
        <begin position="21"/>
        <end position="40"/>
    </location>
</feature>
<dbReference type="InterPro" id="IPR036465">
    <property type="entry name" value="vWFA_dom_sf"/>
</dbReference>
<sequence>MNHQRRRKGPRSFLSDRRGNFAVITALAAVPVIFTIGGALDFNMFYANRVRVQNAADAAALAAAKQFNTDPDSGRLESFARDYFAANAGELFRSSTELHYEGVSFNEHNVRELAISVDYSYRPMFLPLMAGVFEGMGDSFSEVRSVIAIGNTTLEVALVLDTSGSMNDSPSGGGSSKIETLREVAETAVDSLLQNSGVSGLEKPSQVSIVPFAGAVNVGADHLRAAWMDPKGLSPIHHENLDWASYNWSSDTTKTVNQISRNLGTTEKGPWVLKSNPAVHLTRQYIYENMREQSVSFDFTRCPTAMTATTTTSSVTCTWTNRNPGSFAMTVSRQTGAFRNCNLGSDPTCHPPYTLTPTGTTPLFPFAGCVEARPGIYALTDDTPTESNPSTLFVPYFAPDEYDIHSQVSFGNNWLNDRGWERNSYVNYDTNRWANGENVGWLAPTGIYALRDHRGSRSENDMRSSQQDVRKYLMRPTKVLGRSKPGTNNAGSPSYICESAPILPLTDNAAAAIAHIRSLDASGATNVEEGVGWGWRTLSPNEPFTGGRARGEEDNIKAIILMTDGANTYYANDTLNKSGYGAYGYAAQGRIFENTTVPSGTYTNANFSRAMNQRTAQICENARNDGRVPVTNARGEPRMVDGRQVTRDGVIIYTIAFDIPRSDQATVFPLLKGCASSYLDDQRAGRARDLERTYFYEASSNEKLRQAFADIVASLSSLRIAR</sequence>
<dbReference type="Pfam" id="PF13400">
    <property type="entry name" value="Tad"/>
    <property type="match status" value="1"/>
</dbReference>
<reference evidence="4" key="1">
    <citation type="journal article" date="2019" name="Int. J. Syst. Evol. Microbiol.">
        <title>The Global Catalogue of Microorganisms (GCM) 10K type strain sequencing project: providing services to taxonomists for standard genome sequencing and annotation.</title>
        <authorList>
            <consortium name="The Broad Institute Genomics Platform"/>
            <consortium name="The Broad Institute Genome Sequencing Center for Infectious Disease"/>
            <person name="Wu L."/>
            <person name="Ma J."/>
        </authorList>
    </citation>
    <scope>NUCLEOTIDE SEQUENCE [LARGE SCALE GENOMIC DNA]</scope>
    <source>
        <strain evidence="4">ZS-35-S2</strain>
    </source>
</reference>
<dbReference type="Proteomes" id="UP001597371">
    <property type="component" value="Unassembled WGS sequence"/>
</dbReference>
<name>A0ABW5CJL2_9HYPH</name>
<organism evidence="3 4">
    <name type="scientific">Aureimonas populi</name>
    <dbReference type="NCBI Taxonomy" id="1701758"/>
    <lineage>
        <taxon>Bacteria</taxon>
        <taxon>Pseudomonadati</taxon>
        <taxon>Pseudomonadota</taxon>
        <taxon>Alphaproteobacteria</taxon>
        <taxon>Hyphomicrobiales</taxon>
        <taxon>Aurantimonadaceae</taxon>
        <taxon>Aureimonas</taxon>
    </lineage>
</organism>
<accession>A0ABW5CJL2</accession>
<dbReference type="EMBL" id="JBHUIJ010000005">
    <property type="protein sequence ID" value="MFD2236782.1"/>
    <property type="molecule type" value="Genomic_DNA"/>
</dbReference>
<dbReference type="RefSeq" id="WP_209739874.1">
    <property type="nucleotide sequence ID" value="NZ_CP072611.1"/>
</dbReference>
<comment type="caution">
    <text evidence="3">The sequence shown here is derived from an EMBL/GenBank/DDBJ whole genome shotgun (WGS) entry which is preliminary data.</text>
</comment>
<feature type="domain" description="Putative Flp pilus-assembly TadG-like N-terminal" evidence="2">
    <location>
        <begin position="19"/>
        <end position="65"/>
    </location>
</feature>
<evidence type="ECO:0000313" key="3">
    <source>
        <dbReference type="EMBL" id="MFD2236782.1"/>
    </source>
</evidence>
<keyword evidence="4" id="KW-1185">Reference proteome</keyword>
<dbReference type="Gene3D" id="3.40.50.410">
    <property type="entry name" value="von Willebrand factor, type A domain"/>
    <property type="match status" value="2"/>
</dbReference>
<keyword evidence="1" id="KW-0812">Transmembrane</keyword>
<protein>
    <submittedName>
        <fullName evidence="3">Pilus assembly protein TadG-related protein</fullName>
    </submittedName>
</protein>
<evidence type="ECO:0000259" key="2">
    <source>
        <dbReference type="Pfam" id="PF13400"/>
    </source>
</evidence>
<dbReference type="SUPFAM" id="SSF53300">
    <property type="entry name" value="vWA-like"/>
    <property type="match status" value="1"/>
</dbReference>